<evidence type="ECO:0000313" key="3">
    <source>
        <dbReference type="Proteomes" id="UP000215185"/>
    </source>
</evidence>
<evidence type="ECO:0000313" key="2">
    <source>
        <dbReference type="EMBL" id="SNU88324.1"/>
    </source>
</evidence>
<dbReference type="AlphaFoldDB" id="A0A239SUA6"/>
<dbReference type="SUPFAM" id="SSF81301">
    <property type="entry name" value="Nucleotidyltransferase"/>
    <property type="match status" value="1"/>
</dbReference>
<feature type="domain" description="DUF4037" evidence="1">
    <location>
        <begin position="122"/>
        <end position="209"/>
    </location>
</feature>
<sequence length="265" mass="30772">MDSFSQLCSDFTKLSPVEVIALGGSRSGTNHDHSSDYDLYIYCSSIPPIEDRQNIIERHFRYFEINNQYWETEDDCTLNDGIDIDILYRSMKDFENGVAIVVEKFIAGNGYTTCFWHNLMPSKILFDPQNKLKKLQERFDVPYPEMLKKNIISRNFNLLTGKLPSYDRQIIKAVTRQDFVSVNHRVSAFLESYFDIIFALNELTHPGEKRMISYAKEQANILPKDFETNILKLCSINSQNREIAVEDCLNGIISNLREVIDKNIR</sequence>
<accession>A0A239SUA6</accession>
<dbReference type="InterPro" id="IPR043519">
    <property type="entry name" value="NT_sf"/>
</dbReference>
<proteinExistence type="predicted"/>
<dbReference type="Proteomes" id="UP000215185">
    <property type="component" value="Chromosome 1"/>
</dbReference>
<reference evidence="2 3" key="1">
    <citation type="submission" date="2017-06" db="EMBL/GenBank/DDBJ databases">
        <authorList>
            <consortium name="Pathogen Informatics"/>
        </authorList>
    </citation>
    <scope>NUCLEOTIDE SEQUENCE [LARGE SCALE GENOMIC DNA]</scope>
    <source>
        <strain evidence="2 3">NCTC13788</strain>
    </source>
</reference>
<dbReference type="InterPro" id="IPR025117">
    <property type="entry name" value="DUF4037"/>
</dbReference>
<dbReference type="STRING" id="1123308.GCA_000380085_00342"/>
<keyword evidence="3" id="KW-1185">Reference proteome</keyword>
<dbReference type="KEGG" id="smen:SAMEA4412692_1002"/>
<gene>
    <name evidence="2" type="ORF">SAMEA4412692_01002</name>
</gene>
<dbReference type="EMBL" id="LT906439">
    <property type="protein sequence ID" value="SNU88324.1"/>
    <property type="molecule type" value="Genomic_DNA"/>
</dbReference>
<organism evidence="2 3">
    <name type="scientific">Streptococcus merionis</name>
    <dbReference type="NCBI Taxonomy" id="400065"/>
    <lineage>
        <taxon>Bacteria</taxon>
        <taxon>Bacillati</taxon>
        <taxon>Bacillota</taxon>
        <taxon>Bacilli</taxon>
        <taxon>Lactobacillales</taxon>
        <taxon>Streptococcaceae</taxon>
        <taxon>Streptococcus</taxon>
    </lineage>
</organism>
<dbReference type="OrthoDB" id="5176171at2"/>
<dbReference type="Pfam" id="PF13228">
    <property type="entry name" value="DUF4037"/>
    <property type="match status" value="1"/>
</dbReference>
<dbReference type="RefSeq" id="WP_018372907.1">
    <property type="nucleotide sequence ID" value="NZ_LT906439.1"/>
</dbReference>
<protein>
    <recommendedName>
        <fullName evidence="1">DUF4037 domain-containing protein</fullName>
    </recommendedName>
</protein>
<evidence type="ECO:0000259" key="1">
    <source>
        <dbReference type="Pfam" id="PF13228"/>
    </source>
</evidence>
<name>A0A239SUA6_9STRE</name>